<evidence type="ECO:0000313" key="3">
    <source>
        <dbReference type="Proteomes" id="UP000562929"/>
    </source>
</evidence>
<feature type="region of interest" description="Disordered" evidence="1">
    <location>
        <begin position="384"/>
        <end position="498"/>
    </location>
</feature>
<feature type="compositionally biased region" description="Polar residues" evidence="1">
    <location>
        <begin position="224"/>
        <end position="253"/>
    </location>
</feature>
<evidence type="ECO:0000256" key="1">
    <source>
        <dbReference type="SAM" id="MobiDB-lite"/>
    </source>
</evidence>
<dbReference type="AlphaFoldDB" id="A0A8H4Q8U5"/>
<dbReference type="Proteomes" id="UP000562929">
    <property type="component" value="Unassembled WGS sequence"/>
</dbReference>
<feature type="region of interest" description="Disordered" evidence="1">
    <location>
        <begin position="224"/>
        <end position="263"/>
    </location>
</feature>
<feature type="compositionally biased region" description="Polar residues" evidence="1">
    <location>
        <begin position="456"/>
        <end position="465"/>
    </location>
</feature>
<dbReference type="EMBL" id="JAACLJ010000002">
    <property type="protein sequence ID" value="KAF4591346.1"/>
    <property type="molecule type" value="Genomic_DNA"/>
</dbReference>
<name>A0A8H4Q8U5_9HYPO</name>
<reference evidence="2 3" key="1">
    <citation type="journal article" date="2020" name="G3 (Bethesda)">
        <title>Genetic Underpinnings of Host Manipulation by Ophiocordyceps as Revealed by Comparative Transcriptomics.</title>
        <authorList>
            <person name="Will I."/>
            <person name="Das B."/>
            <person name="Trinh T."/>
            <person name="Brachmann A."/>
            <person name="Ohm R.A."/>
            <person name="de Bekker C."/>
        </authorList>
    </citation>
    <scope>NUCLEOTIDE SEQUENCE [LARGE SCALE GENOMIC DNA]</scope>
    <source>
        <strain evidence="2 3">EC05</strain>
    </source>
</reference>
<gene>
    <name evidence="2" type="ORF">GQ602_001645</name>
</gene>
<feature type="compositionally biased region" description="Polar residues" evidence="1">
    <location>
        <begin position="436"/>
        <end position="448"/>
    </location>
</feature>
<accession>A0A8H4Q8U5</accession>
<dbReference type="OrthoDB" id="5150394at2759"/>
<comment type="caution">
    <text evidence="2">The sequence shown here is derived from an EMBL/GenBank/DDBJ whole genome shotgun (WGS) entry which is preliminary data.</text>
</comment>
<proteinExistence type="predicted"/>
<keyword evidence="3" id="KW-1185">Reference proteome</keyword>
<sequence length="575" mass="63007">MPRRAGSSVLRDGNILSRPVEMEVGQPISIDWRMPKIPYTAGVREAVVNYRTGTSKILEGDEAQKTKIIRQLVAAAMCVIGCDPESFPITINSAVYRAVTTRVLDAETFASWGGAKQLLRTVKAIKNMCRDWPLDFALNAPLSLTILVLFLRNVPIGRSGAAHFITEHNIWNKLPTAIQKWENGMTAVYFAMVCPPYASAYPQGTSMKTYNDLVLAKTGGTFNRESSGVKDQSLSVGDEQSQDVAHAQSQLNLPSPVHETPSEVVAHTVEPRASSHAASSMLTPPAEKQSFEKTVALSSLSPSVMSPIENARKRVAGLATDSKNVPRDQHDQFASRLLAELDETKMPLLSLQDRMSIYVWISNNKPDLPLYHILKRSLFGTEAGASQDKTIQKTPVNKPPGRVAKLHDVGHGSQVQELPRLNTPQASKEADEPSNGHAQWPSSTTTADISLKRSRTLSTSEQSLVKVSRRDDGRLHRSAPVLSGDEQKPVGQKTEGGHMTATARVAARKLALIDMALGGMAADPSKKRIEAVRKQLRFFKNRLCDSSLVRDYIQRHREELKLELADALSGSEAGD</sequence>
<evidence type="ECO:0000313" key="2">
    <source>
        <dbReference type="EMBL" id="KAF4591346.1"/>
    </source>
</evidence>
<protein>
    <submittedName>
        <fullName evidence="2">Uncharacterized protein</fullName>
    </submittedName>
</protein>
<organism evidence="2 3">
    <name type="scientific">Ophiocordyceps camponoti-floridani</name>
    <dbReference type="NCBI Taxonomy" id="2030778"/>
    <lineage>
        <taxon>Eukaryota</taxon>
        <taxon>Fungi</taxon>
        <taxon>Dikarya</taxon>
        <taxon>Ascomycota</taxon>
        <taxon>Pezizomycotina</taxon>
        <taxon>Sordariomycetes</taxon>
        <taxon>Hypocreomycetidae</taxon>
        <taxon>Hypocreales</taxon>
        <taxon>Ophiocordycipitaceae</taxon>
        <taxon>Ophiocordyceps</taxon>
    </lineage>
</organism>